<proteinExistence type="predicted"/>
<dbReference type="Proteomes" id="UP001153076">
    <property type="component" value="Unassembled WGS sequence"/>
</dbReference>
<feature type="compositionally biased region" description="Polar residues" evidence="1">
    <location>
        <begin position="70"/>
        <end position="87"/>
    </location>
</feature>
<keyword evidence="3" id="KW-1185">Reference proteome</keyword>
<accession>A0A9Q1QHC2</accession>
<gene>
    <name evidence="2" type="ORF">Cgig2_005137</name>
</gene>
<sequence>MEEWRQTKNEAKNKSLGQLKQAQQHGCVNEGQNTGTKTPDGVVSCPSADDETNSYKLSELGTADAVAATGLTSRQSQPSGESPSSAVPSAHRSERERERERESSSVTGHRCPRIQTRSSEVNLTGLRSSGAAKVLALAAVCSCSLGFRVHQLAVGFGPCRLPLCQRLRLFQRPEFCQNLTGALFPIPYYEDSPVVVLVLSFSIPSSHFPLWLVSCSFIFFRSYWVIRY</sequence>
<organism evidence="2 3">
    <name type="scientific">Carnegiea gigantea</name>
    <dbReference type="NCBI Taxonomy" id="171969"/>
    <lineage>
        <taxon>Eukaryota</taxon>
        <taxon>Viridiplantae</taxon>
        <taxon>Streptophyta</taxon>
        <taxon>Embryophyta</taxon>
        <taxon>Tracheophyta</taxon>
        <taxon>Spermatophyta</taxon>
        <taxon>Magnoliopsida</taxon>
        <taxon>eudicotyledons</taxon>
        <taxon>Gunneridae</taxon>
        <taxon>Pentapetalae</taxon>
        <taxon>Caryophyllales</taxon>
        <taxon>Cactineae</taxon>
        <taxon>Cactaceae</taxon>
        <taxon>Cactoideae</taxon>
        <taxon>Echinocereeae</taxon>
        <taxon>Carnegiea</taxon>
    </lineage>
</organism>
<name>A0A9Q1QHC2_9CARY</name>
<feature type="compositionally biased region" description="Basic and acidic residues" evidence="1">
    <location>
        <begin position="91"/>
        <end position="103"/>
    </location>
</feature>
<feature type="compositionally biased region" description="Basic and acidic residues" evidence="1">
    <location>
        <begin position="1"/>
        <end position="13"/>
    </location>
</feature>
<reference evidence="2" key="1">
    <citation type="submission" date="2022-04" db="EMBL/GenBank/DDBJ databases">
        <title>Carnegiea gigantea Genome sequencing and assembly v2.</title>
        <authorList>
            <person name="Copetti D."/>
            <person name="Sanderson M.J."/>
            <person name="Burquez A."/>
            <person name="Wojciechowski M.F."/>
        </authorList>
    </citation>
    <scope>NUCLEOTIDE SEQUENCE</scope>
    <source>
        <strain evidence="2">SGP5-SGP5p</strain>
        <tissue evidence="2">Aerial part</tissue>
    </source>
</reference>
<evidence type="ECO:0000256" key="1">
    <source>
        <dbReference type="SAM" id="MobiDB-lite"/>
    </source>
</evidence>
<comment type="caution">
    <text evidence="2">The sequence shown here is derived from an EMBL/GenBank/DDBJ whole genome shotgun (WGS) entry which is preliminary data.</text>
</comment>
<feature type="region of interest" description="Disordered" evidence="1">
    <location>
        <begin position="1"/>
        <end position="111"/>
    </location>
</feature>
<protein>
    <submittedName>
        <fullName evidence="2">Uncharacterized protein</fullName>
    </submittedName>
</protein>
<dbReference type="EMBL" id="JAKOGI010000144">
    <property type="protein sequence ID" value="KAJ8442197.1"/>
    <property type="molecule type" value="Genomic_DNA"/>
</dbReference>
<dbReference type="AlphaFoldDB" id="A0A9Q1QHC2"/>
<evidence type="ECO:0000313" key="3">
    <source>
        <dbReference type="Proteomes" id="UP001153076"/>
    </source>
</evidence>
<evidence type="ECO:0000313" key="2">
    <source>
        <dbReference type="EMBL" id="KAJ8442197.1"/>
    </source>
</evidence>
<feature type="compositionally biased region" description="Polar residues" evidence="1">
    <location>
        <begin position="15"/>
        <end position="37"/>
    </location>
</feature>